<sequence length="98" mass="10521">MVVAIRADPAQALYPKWLIEVERKRAEAELCRARAEEARTQVAARAARAATAQAAALRSLARAATAQAEAVARIAAILERAPQLSNSQALTDREPDTT</sequence>
<gene>
    <name evidence="1" type="ORF">MSG28_000051</name>
</gene>
<evidence type="ECO:0000313" key="1">
    <source>
        <dbReference type="EMBL" id="KAI8429408.1"/>
    </source>
</evidence>
<evidence type="ECO:0000313" key="2">
    <source>
        <dbReference type="Proteomes" id="UP001064048"/>
    </source>
</evidence>
<organism evidence="1 2">
    <name type="scientific">Choristoneura fumiferana</name>
    <name type="common">Spruce budworm moth</name>
    <name type="synonym">Archips fumiferana</name>
    <dbReference type="NCBI Taxonomy" id="7141"/>
    <lineage>
        <taxon>Eukaryota</taxon>
        <taxon>Metazoa</taxon>
        <taxon>Ecdysozoa</taxon>
        <taxon>Arthropoda</taxon>
        <taxon>Hexapoda</taxon>
        <taxon>Insecta</taxon>
        <taxon>Pterygota</taxon>
        <taxon>Neoptera</taxon>
        <taxon>Endopterygota</taxon>
        <taxon>Lepidoptera</taxon>
        <taxon>Glossata</taxon>
        <taxon>Ditrysia</taxon>
        <taxon>Tortricoidea</taxon>
        <taxon>Tortricidae</taxon>
        <taxon>Tortricinae</taxon>
        <taxon>Choristoneura</taxon>
    </lineage>
</organism>
<protein>
    <submittedName>
        <fullName evidence="1">Uncharacterized protein</fullName>
    </submittedName>
</protein>
<accession>A0ACC0JZ52</accession>
<comment type="caution">
    <text evidence="1">The sequence shown here is derived from an EMBL/GenBank/DDBJ whole genome shotgun (WGS) entry which is preliminary data.</text>
</comment>
<dbReference type="Proteomes" id="UP001064048">
    <property type="component" value="Chromosome Z"/>
</dbReference>
<dbReference type="EMBL" id="CM046131">
    <property type="protein sequence ID" value="KAI8429408.1"/>
    <property type="molecule type" value="Genomic_DNA"/>
</dbReference>
<reference evidence="1 2" key="1">
    <citation type="journal article" date="2022" name="Genome Biol. Evol.">
        <title>The Spruce Budworm Genome: Reconstructing the Evolutionary History of Antifreeze Proteins.</title>
        <authorList>
            <person name="Beliveau C."/>
            <person name="Gagne P."/>
            <person name="Picq S."/>
            <person name="Vernygora O."/>
            <person name="Keeling C.I."/>
            <person name="Pinkney K."/>
            <person name="Doucet D."/>
            <person name="Wen F."/>
            <person name="Johnston J.S."/>
            <person name="Maaroufi H."/>
            <person name="Boyle B."/>
            <person name="Laroche J."/>
            <person name="Dewar K."/>
            <person name="Juretic N."/>
            <person name="Blackburn G."/>
            <person name="Nisole A."/>
            <person name="Brunet B."/>
            <person name="Brandao M."/>
            <person name="Lumley L."/>
            <person name="Duan J."/>
            <person name="Quan G."/>
            <person name="Lucarotti C.J."/>
            <person name="Roe A.D."/>
            <person name="Sperling F.A.H."/>
            <person name="Levesque R.C."/>
            <person name="Cusson M."/>
        </authorList>
    </citation>
    <scope>NUCLEOTIDE SEQUENCE [LARGE SCALE GENOMIC DNA]</scope>
    <source>
        <strain evidence="1">Glfc:IPQL:Cfum</strain>
    </source>
</reference>
<name>A0ACC0JZ52_CHOFU</name>
<keyword evidence="2" id="KW-1185">Reference proteome</keyword>
<proteinExistence type="predicted"/>